<evidence type="ECO:0000313" key="2">
    <source>
        <dbReference type="Proteomes" id="UP000001096"/>
    </source>
</evidence>
<name>K8P295_9BRAD</name>
<keyword evidence="2" id="KW-1185">Reference proteome</keyword>
<dbReference type="EMBL" id="AGWX01000004">
    <property type="protein sequence ID" value="EKS36697.1"/>
    <property type="molecule type" value="Genomic_DNA"/>
</dbReference>
<comment type="caution">
    <text evidence="1">The sequence shown here is derived from an EMBL/GenBank/DDBJ whole genome shotgun (WGS) entry which is preliminary data.</text>
</comment>
<dbReference type="PATRIC" id="fig|883078.3.peg.3222"/>
<evidence type="ECO:0000313" key="1">
    <source>
        <dbReference type="EMBL" id="EKS36697.1"/>
    </source>
</evidence>
<sequence length="73" mass="7774">MSLASGIPRLAVTQRDASAEFIVLKGLPMSKTASIGFASSNGLFRQLIAFVDNFLMKSAQISAKNGDLPRFGL</sequence>
<dbReference type="AlphaFoldDB" id="K8P295"/>
<dbReference type="Proteomes" id="UP000001096">
    <property type="component" value="Unassembled WGS sequence"/>
</dbReference>
<reference evidence="1 2" key="1">
    <citation type="submission" date="2012-04" db="EMBL/GenBank/DDBJ databases">
        <title>The Genome Sequence of Afipia broomeae ATCC 49717.</title>
        <authorList>
            <consortium name="The Broad Institute Genome Sequencing Platform"/>
            <person name="Earl A."/>
            <person name="Ward D."/>
            <person name="Feldgarden M."/>
            <person name="Gevers D."/>
            <person name="Huys G."/>
            <person name="Walker B."/>
            <person name="Young S.K."/>
            <person name="Zeng Q."/>
            <person name="Gargeya S."/>
            <person name="Fitzgerald M."/>
            <person name="Haas B."/>
            <person name="Abouelleil A."/>
            <person name="Alvarado L."/>
            <person name="Arachchi H.M."/>
            <person name="Berlin A."/>
            <person name="Chapman S.B."/>
            <person name="Goldberg J."/>
            <person name="Griggs A."/>
            <person name="Gujja S."/>
            <person name="Hansen M."/>
            <person name="Howarth C."/>
            <person name="Imamovic A."/>
            <person name="Larimer J."/>
            <person name="McCowen C."/>
            <person name="Montmayeur A."/>
            <person name="Murphy C."/>
            <person name="Neiman D."/>
            <person name="Pearson M."/>
            <person name="Priest M."/>
            <person name="Roberts A."/>
            <person name="Saif S."/>
            <person name="Shea T."/>
            <person name="Sisk P."/>
            <person name="Sykes S."/>
            <person name="Wortman J."/>
            <person name="Nusbaum C."/>
            <person name="Birren B."/>
        </authorList>
    </citation>
    <scope>NUCLEOTIDE SEQUENCE [LARGE SCALE GENOMIC DNA]</scope>
    <source>
        <strain evidence="1 2">ATCC 49717</strain>
    </source>
</reference>
<organism evidence="1 2">
    <name type="scientific">Afipia broomeae ATCC 49717</name>
    <dbReference type="NCBI Taxonomy" id="883078"/>
    <lineage>
        <taxon>Bacteria</taxon>
        <taxon>Pseudomonadati</taxon>
        <taxon>Pseudomonadota</taxon>
        <taxon>Alphaproteobacteria</taxon>
        <taxon>Hyphomicrobiales</taxon>
        <taxon>Nitrobacteraceae</taxon>
        <taxon>Afipia</taxon>
    </lineage>
</organism>
<gene>
    <name evidence="1" type="ORF">HMPREF9695_03115</name>
</gene>
<protein>
    <submittedName>
        <fullName evidence="1">Uncharacterized protein</fullName>
    </submittedName>
</protein>
<dbReference type="eggNOG" id="ENOG50316ID">
    <property type="taxonomic scope" value="Bacteria"/>
</dbReference>
<accession>K8P295</accession>
<dbReference type="HOGENOM" id="CLU_2696268_0_0_5"/>
<proteinExistence type="predicted"/>